<dbReference type="PIRSF" id="PIRSF005572">
    <property type="entry name" value="NifS"/>
    <property type="match status" value="1"/>
</dbReference>
<comment type="cofactor">
    <cofactor evidence="1">
        <name>pyridoxal 5'-phosphate</name>
        <dbReference type="ChEBI" id="CHEBI:597326"/>
    </cofactor>
</comment>
<dbReference type="GO" id="GO:0051536">
    <property type="term" value="F:iron-sulfur cluster binding"/>
    <property type="evidence" value="ECO:0007669"/>
    <property type="project" value="UniProtKB-KW"/>
</dbReference>
<dbReference type="InterPro" id="IPR015422">
    <property type="entry name" value="PyrdxlP-dep_Trfase_small"/>
</dbReference>
<dbReference type="PANTHER" id="PTHR11601:SF34">
    <property type="entry name" value="CYSTEINE DESULFURASE"/>
    <property type="match status" value="1"/>
</dbReference>
<dbReference type="OrthoDB" id="9808002at2"/>
<evidence type="ECO:0000256" key="4">
    <source>
        <dbReference type="ARBA" id="ARBA00022723"/>
    </source>
</evidence>
<evidence type="ECO:0000256" key="1">
    <source>
        <dbReference type="ARBA" id="ARBA00001933"/>
    </source>
</evidence>
<comment type="catalytic activity">
    <reaction evidence="8">
        <text>(sulfur carrier)-H + L-cysteine = (sulfur carrier)-SH + L-alanine</text>
        <dbReference type="Rhea" id="RHEA:43892"/>
        <dbReference type="Rhea" id="RHEA-COMP:14737"/>
        <dbReference type="Rhea" id="RHEA-COMP:14739"/>
        <dbReference type="ChEBI" id="CHEBI:29917"/>
        <dbReference type="ChEBI" id="CHEBI:35235"/>
        <dbReference type="ChEBI" id="CHEBI:57972"/>
        <dbReference type="ChEBI" id="CHEBI:64428"/>
        <dbReference type="EC" id="2.8.1.7"/>
    </reaction>
</comment>
<dbReference type="STRING" id="1576369.SAMN05421753_110147"/>
<keyword evidence="4" id="KW-0479">Metal-binding</keyword>
<dbReference type="PANTHER" id="PTHR11601">
    <property type="entry name" value="CYSTEINE DESULFURYLASE FAMILY MEMBER"/>
    <property type="match status" value="1"/>
</dbReference>
<dbReference type="Proteomes" id="UP000199518">
    <property type="component" value="Unassembled WGS sequence"/>
</dbReference>
<evidence type="ECO:0000259" key="9">
    <source>
        <dbReference type="Pfam" id="PF00266"/>
    </source>
</evidence>
<evidence type="ECO:0000256" key="2">
    <source>
        <dbReference type="ARBA" id="ARBA00006490"/>
    </source>
</evidence>
<keyword evidence="7" id="KW-0411">Iron-sulfur</keyword>
<feature type="domain" description="Aminotransferase class V" evidence="9">
    <location>
        <begin position="11"/>
        <end position="369"/>
    </location>
</feature>
<dbReference type="Gene3D" id="3.40.640.10">
    <property type="entry name" value="Type I PLP-dependent aspartate aminotransferase-like (Major domain)"/>
    <property type="match status" value="1"/>
</dbReference>
<keyword evidence="6" id="KW-0408">Iron</keyword>
<dbReference type="GO" id="GO:0031071">
    <property type="term" value="F:cysteine desulfurase activity"/>
    <property type="evidence" value="ECO:0007669"/>
    <property type="project" value="UniProtKB-EC"/>
</dbReference>
<dbReference type="InterPro" id="IPR015421">
    <property type="entry name" value="PyrdxlP-dep_Trfase_major"/>
</dbReference>
<dbReference type="GO" id="GO:0046872">
    <property type="term" value="F:metal ion binding"/>
    <property type="evidence" value="ECO:0007669"/>
    <property type="project" value="UniProtKB-KW"/>
</dbReference>
<reference evidence="11" key="1">
    <citation type="submission" date="2016-10" db="EMBL/GenBank/DDBJ databases">
        <authorList>
            <person name="Varghese N."/>
            <person name="Submissions S."/>
        </authorList>
    </citation>
    <scope>NUCLEOTIDE SEQUENCE [LARGE SCALE GENOMIC DNA]</scope>
    <source>
        <strain evidence="11">DSM 26348</strain>
    </source>
</reference>
<dbReference type="Gene3D" id="3.90.1150.10">
    <property type="entry name" value="Aspartate Aminotransferase, domain 1"/>
    <property type="match status" value="1"/>
</dbReference>
<evidence type="ECO:0000313" key="11">
    <source>
        <dbReference type="Proteomes" id="UP000199518"/>
    </source>
</evidence>
<keyword evidence="11" id="KW-1185">Reference proteome</keyword>
<name>A0A1I3JEB1_9PLAN</name>
<proteinExistence type="inferred from homology"/>
<keyword evidence="5" id="KW-0663">Pyridoxal phosphate</keyword>
<evidence type="ECO:0000256" key="8">
    <source>
        <dbReference type="ARBA" id="ARBA00050776"/>
    </source>
</evidence>
<dbReference type="RefSeq" id="WP_092051278.1">
    <property type="nucleotide sequence ID" value="NZ_FOQD01000010.1"/>
</dbReference>
<keyword evidence="3" id="KW-0808">Transferase</keyword>
<evidence type="ECO:0000256" key="3">
    <source>
        <dbReference type="ARBA" id="ARBA00022679"/>
    </source>
</evidence>
<dbReference type="Pfam" id="PF00266">
    <property type="entry name" value="Aminotran_5"/>
    <property type="match status" value="1"/>
</dbReference>
<gene>
    <name evidence="10" type="ORF">SAMN05421753_110147</name>
</gene>
<organism evidence="10 11">
    <name type="scientific">Planctomicrobium piriforme</name>
    <dbReference type="NCBI Taxonomy" id="1576369"/>
    <lineage>
        <taxon>Bacteria</taxon>
        <taxon>Pseudomonadati</taxon>
        <taxon>Planctomycetota</taxon>
        <taxon>Planctomycetia</taxon>
        <taxon>Planctomycetales</taxon>
        <taxon>Planctomycetaceae</taxon>
        <taxon>Planctomicrobium</taxon>
    </lineage>
</organism>
<comment type="similarity">
    <text evidence="2">Belongs to the class-V pyridoxal-phosphate-dependent aminotransferase family. NifS/IscS subfamily.</text>
</comment>
<evidence type="ECO:0000256" key="7">
    <source>
        <dbReference type="ARBA" id="ARBA00023014"/>
    </source>
</evidence>
<evidence type="ECO:0000313" key="10">
    <source>
        <dbReference type="EMBL" id="SFI58544.1"/>
    </source>
</evidence>
<dbReference type="InterPro" id="IPR016454">
    <property type="entry name" value="Cysteine_dSase"/>
</dbReference>
<accession>A0A1I3JEB1</accession>
<dbReference type="Gene3D" id="1.10.260.50">
    <property type="match status" value="1"/>
</dbReference>
<dbReference type="SUPFAM" id="SSF53383">
    <property type="entry name" value="PLP-dependent transferases"/>
    <property type="match status" value="1"/>
</dbReference>
<protein>
    <submittedName>
        <fullName evidence="10">Cysteine desulfurase</fullName>
    </submittedName>
</protein>
<dbReference type="EMBL" id="FOQD01000010">
    <property type="protein sequence ID" value="SFI58544.1"/>
    <property type="molecule type" value="Genomic_DNA"/>
</dbReference>
<evidence type="ECO:0000256" key="6">
    <source>
        <dbReference type="ARBA" id="ARBA00023004"/>
    </source>
</evidence>
<dbReference type="InterPro" id="IPR015424">
    <property type="entry name" value="PyrdxlP-dep_Trfase"/>
</dbReference>
<dbReference type="InterPro" id="IPR000192">
    <property type="entry name" value="Aminotrans_V_dom"/>
</dbReference>
<evidence type="ECO:0000256" key="5">
    <source>
        <dbReference type="ARBA" id="ARBA00022898"/>
    </source>
</evidence>
<dbReference type="AlphaFoldDB" id="A0A1I3JEB1"/>
<sequence>MSLSVHGRTMIYLDNNATTPLDPAVLDAMGRVAREAAGNPGSRHLAGRRARQALEDARESIAEILEAEPREVIFTSGGTESSNLAITGLTAGQTGVVLLPPGEHPATEEPVRRLIAAGWQRCELPLDELGRIDAKFAAQISLDDVRFATAILAHNETGVIQNLEPLAQRCLSQGIPFHVDAIQAVGKIPVSFKRLPATTMSIAAHKFHGPRGIGALLLRAGTKLRPAFVGGFQEAGLRPGTEPVMLAVGMSVALRQWHIAQTERTQRVSALRDRLEQGLLHRCPPVFVNGDVAHRLPNTSNLSFPGCDGDALLIALDLAGVCCSLGSACASGSIEPSPVLVAMGLPEDRYRSALRLSVSMVNTEEEIDQAIDLIANAVTRLRARQ</sequence>